<comment type="catalytic activity">
    <reaction evidence="8">
        <text>IMP + H2O = 5-formamido-1-(5-phospho-D-ribosyl)imidazole-4-carboxamide</text>
        <dbReference type="Rhea" id="RHEA:18445"/>
        <dbReference type="ChEBI" id="CHEBI:15377"/>
        <dbReference type="ChEBI" id="CHEBI:58053"/>
        <dbReference type="ChEBI" id="CHEBI:58467"/>
        <dbReference type="EC" id="3.5.4.10"/>
    </reaction>
</comment>
<dbReference type="Gene3D" id="3.40.140.20">
    <property type="match status" value="2"/>
</dbReference>
<gene>
    <name evidence="8 10" type="primary">purH</name>
    <name evidence="10" type="ORF">PO878_01805</name>
</gene>
<protein>
    <recommendedName>
        <fullName evidence="8">Bifunctional purine biosynthesis protein PurH</fullName>
    </recommendedName>
    <domain>
        <recommendedName>
            <fullName evidence="8">Phosphoribosylaminoimidazolecarboxamide formyltransferase</fullName>
            <ecNumber evidence="8">2.1.2.3</ecNumber>
        </recommendedName>
        <alternativeName>
            <fullName evidence="8">AICAR transformylase</fullName>
        </alternativeName>
    </domain>
    <domain>
        <recommendedName>
            <fullName evidence="8">IMP cyclohydrolase</fullName>
            <ecNumber evidence="8">3.5.4.10</ecNumber>
        </recommendedName>
        <alternativeName>
            <fullName evidence="8">ATIC</fullName>
        </alternativeName>
        <alternativeName>
            <fullName evidence="8">IMP synthase</fullName>
        </alternativeName>
        <alternativeName>
            <fullName evidence="8">Inosinicase</fullName>
        </alternativeName>
    </domain>
</protein>
<dbReference type="PANTHER" id="PTHR11692">
    <property type="entry name" value="BIFUNCTIONAL PURINE BIOSYNTHESIS PROTEIN PURH"/>
    <property type="match status" value="1"/>
</dbReference>
<name>A0AAE9Y6H4_9ACTN</name>
<comment type="catalytic activity">
    <reaction evidence="8">
        <text>(6R)-10-formyltetrahydrofolate + 5-amino-1-(5-phospho-beta-D-ribosyl)imidazole-4-carboxamide = 5-formamido-1-(5-phospho-D-ribosyl)imidazole-4-carboxamide + (6S)-5,6,7,8-tetrahydrofolate</text>
        <dbReference type="Rhea" id="RHEA:22192"/>
        <dbReference type="ChEBI" id="CHEBI:57453"/>
        <dbReference type="ChEBI" id="CHEBI:58467"/>
        <dbReference type="ChEBI" id="CHEBI:58475"/>
        <dbReference type="ChEBI" id="CHEBI:195366"/>
        <dbReference type="EC" id="2.1.2.3"/>
    </reaction>
</comment>
<dbReference type="InterPro" id="IPR036914">
    <property type="entry name" value="MGS-like_dom_sf"/>
</dbReference>
<dbReference type="Pfam" id="PF02142">
    <property type="entry name" value="MGS"/>
    <property type="match status" value="1"/>
</dbReference>
<dbReference type="InterPro" id="IPR011607">
    <property type="entry name" value="MGS-like_dom"/>
</dbReference>
<reference evidence="10" key="1">
    <citation type="submission" date="2023-01" db="EMBL/GenBank/DDBJ databases">
        <title>The diversity of Class Acidimicrobiia in South China Sea sediment environments and the proposal of Iamia marina sp. nov., a novel species of the genus Iamia.</title>
        <authorList>
            <person name="He Y."/>
            <person name="Tian X."/>
        </authorList>
    </citation>
    <scope>NUCLEOTIDE SEQUENCE</scope>
    <source>
        <strain evidence="10">DSM 19957</strain>
    </source>
</reference>
<comment type="pathway">
    <text evidence="1 8">Purine metabolism; IMP biosynthesis via de novo pathway; IMP from 5-formamido-1-(5-phospho-D-ribosyl)imidazole-4-carboxamide: step 1/1.</text>
</comment>
<dbReference type="EC" id="3.5.4.10" evidence="8"/>
<comment type="pathway">
    <text evidence="2 8">Purine metabolism; IMP biosynthesis via de novo pathway; 5-formamido-1-(5-phospho-D-ribosyl)imidazole-4-carboxamide from 5-amino-1-(5-phospho-D-ribosyl)imidazole-4-carboxamide (10-formyl THF route): step 1/1.</text>
</comment>
<dbReference type="Pfam" id="PF01808">
    <property type="entry name" value="AICARFT_IMPCHas"/>
    <property type="match status" value="1"/>
</dbReference>
<dbReference type="GO" id="GO:0006189">
    <property type="term" value="P:'de novo' IMP biosynthetic process"/>
    <property type="evidence" value="ECO:0007669"/>
    <property type="project" value="UniProtKB-UniRule"/>
</dbReference>
<dbReference type="InterPro" id="IPR016193">
    <property type="entry name" value="Cytidine_deaminase-like"/>
</dbReference>
<dbReference type="RefSeq" id="WP_272736973.1">
    <property type="nucleotide sequence ID" value="NZ_CP116942.1"/>
</dbReference>
<dbReference type="HAMAP" id="MF_00139">
    <property type="entry name" value="PurH"/>
    <property type="match status" value="1"/>
</dbReference>
<dbReference type="EC" id="2.1.2.3" evidence="8"/>
<proteinExistence type="inferred from homology"/>
<evidence type="ECO:0000256" key="8">
    <source>
        <dbReference type="HAMAP-Rule" id="MF_00139"/>
    </source>
</evidence>
<dbReference type="SUPFAM" id="SSF52335">
    <property type="entry name" value="Methylglyoxal synthase-like"/>
    <property type="match status" value="1"/>
</dbReference>
<dbReference type="InterPro" id="IPR002695">
    <property type="entry name" value="PurH-like"/>
</dbReference>
<dbReference type="InterPro" id="IPR024051">
    <property type="entry name" value="AICAR_Tfase_dup_dom_sf"/>
</dbReference>
<dbReference type="PANTHER" id="PTHR11692:SF0">
    <property type="entry name" value="BIFUNCTIONAL PURINE BIOSYNTHESIS PROTEIN ATIC"/>
    <property type="match status" value="1"/>
</dbReference>
<dbReference type="KEGG" id="ima:PO878_01805"/>
<feature type="domain" description="MGS-like" evidence="9">
    <location>
        <begin position="1"/>
        <end position="144"/>
    </location>
</feature>
<dbReference type="AlphaFoldDB" id="A0AAE9Y6H4"/>
<keyword evidence="7 8" id="KW-0511">Multifunctional enzyme</keyword>
<evidence type="ECO:0000256" key="3">
    <source>
        <dbReference type="ARBA" id="ARBA00007667"/>
    </source>
</evidence>
<keyword evidence="5 8" id="KW-0658">Purine biosynthesis</keyword>
<dbReference type="EMBL" id="CP116942">
    <property type="protein sequence ID" value="WCO67452.1"/>
    <property type="molecule type" value="Genomic_DNA"/>
</dbReference>
<dbReference type="SMART" id="SM00851">
    <property type="entry name" value="MGS"/>
    <property type="match status" value="1"/>
</dbReference>
<comment type="similarity">
    <text evidence="3 8">Belongs to the PurH family.</text>
</comment>
<evidence type="ECO:0000256" key="2">
    <source>
        <dbReference type="ARBA" id="ARBA00004954"/>
    </source>
</evidence>
<organism evidence="10 11">
    <name type="scientific">Iamia majanohamensis</name>
    <dbReference type="NCBI Taxonomy" id="467976"/>
    <lineage>
        <taxon>Bacteria</taxon>
        <taxon>Bacillati</taxon>
        <taxon>Actinomycetota</taxon>
        <taxon>Acidimicrobiia</taxon>
        <taxon>Acidimicrobiales</taxon>
        <taxon>Iamiaceae</taxon>
        <taxon>Iamia</taxon>
    </lineage>
</organism>
<evidence type="ECO:0000256" key="5">
    <source>
        <dbReference type="ARBA" id="ARBA00022755"/>
    </source>
</evidence>
<evidence type="ECO:0000256" key="7">
    <source>
        <dbReference type="ARBA" id="ARBA00023268"/>
    </source>
</evidence>
<evidence type="ECO:0000256" key="6">
    <source>
        <dbReference type="ARBA" id="ARBA00022801"/>
    </source>
</evidence>
<dbReference type="GO" id="GO:0004643">
    <property type="term" value="F:phosphoribosylaminoimidazolecarboxamide formyltransferase activity"/>
    <property type="evidence" value="ECO:0007669"/>
    <property type="project" value="UniProtKB-UniRule"/>
</dbReference>
<dbReference type="GO" id="GO:0003937">
    <property type="term" value="F:IMP cyclohydrolase activity"/>
    <property type="evidence" value="ECO:0007669"/>
    <property type="project" value="UniProtKB-UniRule"/>
</dbReference>
<dbReference type="Proteomes" id="UP001216390">
    <property type="component" value="Chromosome"/>
</dbReference>
<keyword evidence="6 8" id="KW-0378">Hydrolase</keyword>
<dbReference type="PIRSF" id="PIRSF000414">
    <property type="entry name" value="AICARFT_IMPCHas"/>
    <property type="match status" value="1"/>
</dbReference>
<evidence type="ECO:0000259" key="9">
    <source>
        <dbReference type="PROSITE" id="PS51855"/>
    </source>
</evidence>
<dbReference type="NCBIfam" id="TIGR00355">
    <property type="entry name" value="purH"/>
    <property type="match status" value="1"/>
</dbReference>
<comment type="domain">
    <text evidence="8">The IMP cyclohydrolase activity resides in the N-terminal region.</text>
</comment>
<keyword evidence="11" id="KW-1185">Reference proteome</keyword>
<evidence type="ECO:0000256" key="1">
    <source>
        <dbReference type="ARBA" id="ARBA00004844"/>
    </source>
</evidence>
<dbReference type="NCBIfam" id="NF002049">
    <property type="entry name" value="PRK00881.1"/>
    <property type="match status" value="1"/>
</dbReference>
<dbReference type="GO" id="GO:0005829">
    <property type="term" value="C:cytosol"/>
    <property type="evidence" value="ECO:0007669"/>
    <property type="project" value="TreeGrafter"/>
</dbReference>
<dbReference type="CDD" id="cd01421">
    <property type="entry name" value="IMPCH"/>
    <property type="match status" value="1"/>
</dbReference>
<dbReference type="SUPFAM" id="SSF53927">
    <property type="entry name" value="Cytidine deaminase-like"/>
    <property type="match status" value="1"/>
</dbReference>
<evidence type="ECO:0000313" key="11">
    <source>
        <dbReference type="Proteomes" id="UP001216390"/>
    </source>
</evidence>
<dbReference type="PROSITE" id="PS51855">
    <property type="entry name" value="MGS"/>
    <property type="match status" value="1"/>
</dbReference>
<evidence type="ECO:0000313" key="10">
    <source>
        <dbReference type="EMBL" id="WCO67452.1"/>
    </source>
</evidence>
<dbReference type="SMART" id="SM00798">
    <property type="entry name" value="AICARFT_IMPCHas"/>
    <property type="match status" value="1"/>
</dbReference>
<accession>A0AAE9Y6H4</accession>
<sequence length="522" mass="54360">MRALLSTYDKTGVVPLARGLADAGWELTSSGGTARAIAEAGIPVTDVADLTGAPAILGHRVMTLHPKVHGGLLADRDDASHRADMEAHDIEGIDLLVSNLYPFGSDPADFTHGGSSGAIDLIDIGGPAMIRAGAKNHAHVAVVVDPADYDEVLAEVQADGAVSAATRRRLAAKAFATTAAYDTAIAAWFRAEVADDDGTAAEDPLPEVFEVRAEREPVALRYGENPHQQAALYRTDGADPWWGHITQHSGLALSYLNLYDADAAWLLAHDLAQATGQVACAIIKHANPCGAAVAATPAEAYASAFACDPRSAFGGIVALSVPIDADTVEHMVGAAQADVVIAPGYADGVVDALRAKRKNTRLLEAPAPTPDPLHVRPVSGGYLVQEPHRFVAPASSWRVVTERIPTEAELADAALAFRLCGWVTSNSIVLVKDGVAWGIGAGQQNRVEAGQIATAKADRRAAGGACASDAFYPFPDGVEAAAEAGVAVVVQPGGSVRDDEVTAKADELGLSMLFTGERHFLH</sequence>
<dbReference type="Gene3D" id="3.40.50.1380">
    <property type="entry name" value="Methylglyoxal synthase-like domain"/>
    <property type="match status" value="1"/>
</dbReference>
<evidence type="ECO:0000256" key="4">
    <source>
        <dbReference type="ARBA" id="ARBA00022679"/>
    </source>
</evidence>
<dbReference type="FunFam" id="3.40.50.1380:FF:000001">
    <property type="entry name" value="Bifunctional purine biosynthesis protein PurH"/>
    <property type="match status" value="1"/>
</dbReference>
<keyword evidence="4 8" id="KW-0808">Transferase</keyword>